<dbReference type="EMBL" id="BGZK01001071">
    <property type="protein sequence ID" value="GBP70370.1"/>
    <property type="molecule type" value="Genomic_DNA"/>
</dbReference>
<evidence type="ECO:0000313" key="3">
    <source>
        <dbReference type="Proteomes" id="UP000299102"/>
    </source>
</evidence>
<keyword evidence="3" id="KW-1185">Reference proteome</keyword>
<accession>A0A4C1Y4D4</accession>
<evidence type="ECO:0000256" key="1">
    <source>
        <dbReference type="SAM" id="MobiDB-lite"/>
    </source>
</evidence>
<organism evidence="2 3">
    <name type="scientific">Eumeta variegata</name>
    <name type="common">Bagworm moth</name>
    <name type="synonym">Eumeta japonica</name>
    <dbReference type="NCBI Taxonomy" id="151549"/>
    <lineage>
        <taxon>Eukaryota</taxon>
        <taxon>Metazoa</taxon>
        <taxon>Ecdysozoa</taxon>
        <taxon>Arthropoda</taxon>
        <taxon>Hexapoda</taxon>
        <taxon>Insecta</taxon>
        <taxon>Pterygota</taxon>
        <taxon>Neoptera</taxon>
        <taxon>Endopterygota</taxon>
        <taxon>Lepidoptera</taxon>
        <taxon>Glossata</taxon>
        <taxon>Ditrysia</taxon>
        <taxon>Tineoidea</taxon>
        <taxon>Psychidae</taxon>
        <taxon>Oiketicinae</taxon>
        <taxon>Eumeta</taxon>
    </lineage>
</organism>
<gene>
    <name evidence="2" type="ORF">EVAR_51693_1</name>
</gene>
<dbReference type="Proteomes" id="UP000299102">
    <property type="component" value="Unassembled WGS sequence"/>
</dbReference>
<sequence length="92" mass="10204">MPYGRHGMGPRLTRGSTSAAPHPQPRAARELTARHCPICTERIKEQDEPFRNKPKSSTWTERDDETGLESQASSGRGAMSKTGGRSELRAKR</sequence>
<feature type="region of interest" description="Disordered" evidence="1">
    <location>
        <begin position="1"/>
        <end position="92"/>
    </location>
</feature>
<reference evidence="2 3" key="1">
    <citation type="journal article" date="2019" name="Commun. Biol.">
        <title>The bagworm genome reveals a unique fibroin gene that provides high tensile strength.</title>
        <authorList>
            <person name="Kono N."/>
            <person name="Nakamura H."/>
            <person name="Ohtoshi R."/>
            <person name="Tomita M."/>
            <person name="Numata K."/>
            <person name="Arakawa K."/>
        </authorList>
    </citation>
    <scope>NUCLEOTIDE SEQUENCE [LARGE SCALE GENOMIC DNA]</scope>
</reference>
<protein>
    <submittedName>
        <fullName evidence="2">Uncharacterized protein</fullName>
    </submittedName>
</protein>
<name>A0A4C1Y4D4_EUMVA</name>
<dbReference type="AlphaFoldDB" id="A0A4C1Y4D4"/>
<proteinExistence type="predicted"/>
<evidence type="ECO:0000313" key="2">
    <source>
        <dbReference type="EMBL" id="GBP70370.1"/>
    </source>
</evidence>
<comment type="caution">
    <text evidence="2">The sequence shown here is derived from an EMBL/GenBank/DDBJ whole genome shotgun (WGS) entry which is preliminary data.</text>
</comment>
<feature type="compositionally biased region" description="Basic and acidic residues" evidence="1">
    <location>
        <begin position="41"/>
        <end position="51"/>
    </location>
</feature>